<evidence type="ECO:0000313" key="2">
    <source>
        <dbReference type="Proteomes" id="UP000219689"/>
    </source>
</evidence>
<evidence type="ECO:0000313" key="1">
    <source>
        <dbReference type="EMBL" id="PCR89303.1"/>
    </source>
</evidence>
<comment type="caution">
    <text evidence="1">The sequence shown here is derived from an EMBL/GenBank/DDBJ whole genome shotgun (WGS) entry which is preliminary data.</text>
</comment>
<name>A0A2A5QRC3_9EURY</name>
<accession>A0A2A5QRC3</accession>
<dbReference type="EMBL" id="NXNI01000001">
    <property type="protein sequence ID" value="PCR89303.1"/>
    <property type="molecule type" value="Genomic_DNA"/>
</dbReference>
<organism evidence="1 2">
    <name type="scientific">Natrinema ejinorense</name>
    <dbReference type="NCBI Taxonomy" id="373386"/>
    <lineage>
        <taxon>Archaea</taxon>
        <taxon>Methanobacteriati</taxon>
        <taxon>Methanobacteriota</taxon>
        <taxon>Stenosarchaea group</taxon>
        <taxon>Halobacteria</taxon>
        <taxon>Halobacteriales</taxon>
        <taxon>Natrialbaceae</taxon>
        <taxon>Natrinema</taxon>
    </lineage>
</organism>
<gene>
    <name evidence="1" type="ORF">CP557_01380</name>
</gene>
<dbReference type="RefSeq" id="WP_097378251.1">
    <property type="nucleotide sequence ID" value="NZ_NXNI01000001.1"/>
</dbReference>
<sequence>MTQPECIDDRLRKGDRVLVRLPIIDHPITYNEVHAGIIAGTIAFLIGERGVTLRTLLHEPWWALGIGTLAYVIGRKSDDQ</sequence>
<keyword evidence="2" id="KW-1185">Reference proteome</keyword>
<reference evidence="1 2" key="1">
    <citation type="submission" date="2017-09" db="EMBL/GenBank/DDBJ databases">
        <title>Genome sequences of Natrinema ejinorence JCM 13890T.</title>
        <authorList>
            <person name="Roh S.W."/>
            <person name="Kim Y.B."/>
            <person name="Kim J.Y."/>
        </authorList>
    </citation>
    <scope>NUCLEOTIDE SEQUENCE [LARGE SCALE GENOMIC DNA]</scope>
    <source>
        <strain evidence="1 2">JCM 13890</strain>
    </source>
</reference>
<dbReference type="AlphaFoldDB" id="A0A2A5QRC3"/>
<protein>
    <submittedName>
        <fullName evidence="1">Uncharacterized protein</fullName>
    </submittedName>
</protein>
<dbReference type="Proteomes" id="UP000219689">
    <property type="component" value="Unassembled WGS sequence"/>
</dbReference>
<proteinExistence type="predicted"/>
<dbReference type="OrthoDB" id="195794at2157"/>